<evidence type="ECO:0000313" key="3">
    <source>
        <dbReference type="Proteomes" id="UP000036503"/>
    </source>
</evidence>
<dbReference type="STRING" id="39029.BSR42_11325"/>
<evidence type="ECO:0008006" key="4">
    <source>
        <dbReference type="Google" id="ProtNLM"/>
    </source>
</evidence>
<proteinExistence type="inferred from homology"/>
<keyword evidence="3" id="KW-1185">Reference proteome</keyword>
<dbReference type="InterPro" id="IPR005531">
    <property type="entry name" value="Asp23"/>
</dbReference>
<dbReference type="Pfam" id="PF03780">
    <property type="entry name" value="Asp23"/>
    <property type="match status" value="1"/>
</dbReference>
<dbReference type="InParanoid" id="A0A0J6WT33"/>
<comment type="caution">
    <text evidence="2">The sequence shown here is derived from an EMBL/GenBank/DDBJ whole genome shotgun (WGS) entry which is preliminary data.</text>
</comment>
<organism evidence="2 3">
    <name type="scientific">Megasphaera cerevisiae DSM 20462</name>
    <dbReference type="NCBI Taxonomy" id="1122219"/>
    <lineage>
        <taxon>Bacteria</taxon>
        <taxon>Bacillati</taxon>
        <taxon>Bacillota</taxon>
        <taxon>Negativicutes</taxon>
        <taxon>Veillonellales</taxon>
        <taxon>Veillonellaceae</taxon>
        <taxon>Megasphaera</taxon>
    </lineage>
</organism>
<sequence length="111" mass="11888">MESEKNFVYTVSEKALSNIASTAALGTSGIAGKKGRGIAVRNLDGVMTAEVHVQAYYGADLRMLALTVQKNVAQAIRIMAEPERLEVHVTIEDLVIKSDGHDKTGGQCEQA</sequence>
<comment type="similarity">
    <text evidence="1">Belongs to the asp23 family.</text>
</comment>
<dbReference type="EMBL" id="LEKT01000018">
    <property type="protein sequence ID" value="KMO86675.1"/>
    <property type="molecule type" value="Genomic_DNA"/>
</dbReference>
<name>A0A0J6WT33_9FIRM</name>
<accession>A0A0J6WT33</accession>
<gene>
    <name evidence="2" type="ORF">AB840_07035</name>
</gene>
<evidence type="ECO:0000256" key="1">
    <source>
        <dbReference type="ARBA" id="ARBA00005721"/>
    </source>
</evidence>
<dbReference type="AlphaFoldDB" id="A0A0J6WT33"/>
<dbReference type="PATRIC" id="fig|1122219.3.peg.919"/>
<reference evidence="2 3" key="1">
    <citation type="submission" date="2015-06" db="EMBL/GenBank/DDBJ databases">
        <title>Draft genome sequence of beer spoilage bacterium Megasphaera cerevisiae type strain 20462.</title>
        <authorList>
            <person name="Kutumbaka K."/>
            <person name="Pasmowitz J."/>
            <person name="Mategko J."/>
            <person name="Reyes D."/>
            <person name="Friedrich A."/>
            <person name="Han S."/>
            <person name="Martens-Habbena W."/>
            <person name="Neal-McKinney J."/>
            <person name="Janagama H.K."/>
            <person name="Nadala C."/>
            <person name="Samadpour M."/>
        </authorList>
    </citation>
    <scope>NUCLEOTIDE SEQUENCE [LARGE SCALE GENOMIC DNA]</scope>
    <source>
        <strain evidence="2 3">DSM 20462</strain>
    </source>
</reference>
<evidence type="ECO:0000313" key="2">
    <source>
        <dbReference type="EMBL" id="KMO86675.1"/>
    </source>
</evidence>
<protein>
    <recommendedName>
        <fullName evidence="4">Alkaline-shock protein</fullName>
    </recommendedName>
</protein>
<dbReference type="Proteomes" id="UP000036503">
    <property type="component" value="Unassembled WGS sequence"/>
</dbReference>